<sequence>MLRKKYDDAIKAGKVWKLASGTIVEEVMRDIAMNKVYEHPIHSMIIDPDDSIYVNKFSEEGLDEIRDYKAVEFDQPLPEKLHNYLYSFEGILAGDDQVAQQVSGCQQDLKYVYLGHETMLQQGL</sequence>
<dbReference type="Proteomes" id="UP000646827">
    <property type="component" value="Unassembled WGS sequence"/>
</dbReference>
<evidence type="ECO:0000313" key="2">
    <source>
        <dbReference type="Proteomes" id="UP000646827"/>
    </source>
</evidence>
<protein>
    <submittedName>
        <fullName evidence="1">Uncharacterized protein</fullName>
    </submittedName>
</protein>
<comment type="caution">
    <text evidence="1">The sequence shown here is derived from an EMBL/GenBank/DDBJ whole genome shotgun (WGS) entry which is preliminary data.</text>
</comment>
<dbReference type="EMBL" id="JAEPRB010000351">
    <property type="protein sequence ID" value="KAG2216868.1"/>
    <property type="molecule type" value="Genomic_DNA"/>
</dbReference>
<gene>
    <name evidence="1" type="ORF">INT45_007873</name>
</gene>
<dbReference type="AlphaFoldDB" id="A0A8H7RW25"/>
<proteinExistence type="predicted"/>
<accession>A0A8H7RW25</accession>
<reference evidence="1 2" key="1">
    <citation type="submission" date="2020-12" db="EMBL/GenBank/DDBJ databases">
        <title>Metabolic potential, ecology and presence of endohyphal bacteria is reflected in genomic diversity of Mucoromycotina.</title>
        <authorList>
            <person name="Muszewska A."/>
            <person name="Okrasinska A."/>
            <person name="Steczkiewicz K."/>
            <person name="Drgas O."/>
            <person name="Orlowska M."/>
            <person name="Perlinska-Lenart U."/>
            <person name="Aleksandrzak-Piekarczyk T."/>
            <person name="Szatraj K."/>
            <person name="Zielenkiewicz U."/>
            <person name="Pilsyk S."/>
            <person name="Malc E."/>
            <person name="Mieczkowski P."/>
            <person name="Kruszewska J.S."/>
            <person name="Biernat P."/>
            <person name="Pawlowska J."/>
        </authorList>
    </citation>
    <scope>NUCLEOTIDE SEQUENCE [LARGE SCALE GENOMIC DNA]</scope>
    <source>
        <strain evidence="1 2">CBS 142.35</strain>
    </source>
</reference>
<evidence type="ECO:0000313" key="1">
    <source>
        <dbReference type="EMBL" id="KAG2216868.1"/>
    </source>
</evidence>
<name>A0A8H7RW25_9FUNG</name>
<keyword evidence="2" id="KW-1185">Reference proteome</keyword>
<organism evidence="1 2">
    <name type="scientific">Circinella minor</name>
    <dbReference type="NCBI Taxonomy" id="1195481"/>
    <lineage>
        <taxon>Eukaryota</taxon>
        <taxon>Fungi</taxon>
        <taxon>Fungi incertae sedis</taxon>
        <taxon>Mucoromycota</taxon>
        <taxon>Mucoromycotina</taxon>
        <taxon>Mucoromycetes</taxon>
        <taxon>Mucorales</taxon>
        <taxon>Lichtheimiaceae</taxon>
        <taxon>Circinella</taxon>
    </lineage>
</organism>
<dbReference type="OrthoDB" id="2278533at2759"/>